<name>A0A6S7C2F5_9BURK</name>
<sequence>MFKTAMEVDAALGAVWRMPRGNLVNSLVRSFVRTCIRTAGQSQRVAAARAAAHAVAARTTAAARTPVRPSAHAASPVFGAGLALSGVVSQDLSHQGLSLEDWNPQAPAPDASASRNPACVESAVQRSERQAPVAAATLRPMAIMARAIAVAPASEPAFARVSSRRGAQPATLNPVRIYSTPSRTVMVGNLSEVARFLDDSIERERARLAMRVQRGNIQARAS</sequence>
<accession>A0A6S7C2F5</accession>
<reference evidence="1 2" key="1">
    <citation type="submission" date="2020-04" db="EMBL/GenBank/DDBJ databases">
        <authorList>
            <person name="De Canck E."/>
        </authorList>
    </citation>
    <scope>NUCLEOTIDE SEQUENCE [LARGE SCALE GENOMIC DNA]</scope>
    <source>
        <strain evidence="1 2">LMG 28138</strain>
    </source>
</reference>
<protein>
    <submittedName>
        <fullName evidence="1">Uncharacterized protein</fullName>
    </submittedName>
</protein>
<evidence type="ECO:0000313" key="1">
    <source>
        <dbReference type="EMBL" id="CAB3799796.1"/>
    </source>
</evidence>
<organism evidence="1 2">
    <name type="scientific">Pararobbsia alpina</name>
    <dbReference type="NCBI Taxonomy" id="621374"/>
    <lineage>
        <taxon>Bacteria</taxon>
        <taxon>Pseudomonadati</taxon>
        <taxon>Pseudomonadota</taxon>
        <taxon>Betaproteobacteria</taxon>
        <taxon>Burkholderiales</taxon>
        <taxon>Burkholderiaceae</taxon>
        <taxon>Pararobbsia</taxon>
    </lineage>
</organism>
<dbReference type="AlphaFoldDB" id="A0A6S7C2F5"/>
<dbReference type="Proteomes" id="UP000494115">
    <property type="component" value="Unassembled WGS sequence"/>
</dbReference>
<keyword evidence="2" id="KW-1185">Reference proteome</keyword>
<dbReference type="RefSeq" id="WP_175107352.1">
    <property type="nucleotide sequence ID" value="NZ_CADIKM010000034.1"/>
</dbReference>
<proteinExistence type="predicted"/>
<gene>
    <name evidence="1" type="ORF">LMG28138_04731</name>
</gene>
<dbReference type="EMBL" id="CADIKM010000034">
    <property type="protein sequence ID" value="CAB3799796.1"/>
    <property type="molecule type" value="Genomic_DNA"/>
</dbReference>
<evidence type="ECO:0000313" key="2">
    <source>
        <dbReference type="Proteomes" id="UP000494115"/>
    </source>
</evidence>